<reference evidence="4 5" key="1">
    <citation type="submission" date="2018-11" db="EMBL/GenBank/DDBJ databases">
        <authorList>
            <consortium name="Pathogen Informatics"/>
        </authorList>
    </citation>
    <scope>NUCLEOTIDE SEQUENCE [LARGE SCALE GENOMIC DNA]</scope>
</reference>
<keyword evidence="2" id="KW-0677">Repeat</keyword>
<feature type="domain" description="BACK" evidence="3">
    <location>
        <begin position="46"/>
        <end position="124"/>
    </location>
</feature>
<dbReference type="InterPro" id="IPR011705">
    <property type="entry name" value="BACK"/>
</dbReference>
<keyword evidence="5" id="KW-1185">Reference proteome</keyword>
<dbReference type="Gene3D" id="1.25.40.420">
    <property type="match status" value="1"/>
</dbReference>
<dbReference type="InterPro" id="IPR015915">
    <property type="entry name" value="Kelch-typ_b-propeller"/>
</dbReference>
<evidence type="ECO:0000259" key="3">
    <source>
        <dbReference type="Pfam" id="PF07707"/>
    </source>
</evidence>
<organism evidence="4 5">
    <name type="scientific">Dibothriocephalus latus</name>
    <name type="common">Fish tapeworm</name>
    <name type="synonym">Diphyllobothrium latum</name>
    <dbReference type="NCBI Taxonomy" id="60516"/>
    <lineage>
        <taxon>Eukaryota</taxon>
        <taxon>Metazoa</taxon>
        <taxon>Spiralia</taxon>
        <taxon>Lophotrochozoa</taxon>
        <taxon>Platyhelminthes</taxon>
        <taxon>Cestoda</taxon>
        <taxon>Eucestoda</taxon>
        <taxon>Diphyllobothriidea</taxon>
        <taxon>Diphyllobothriidae</taxon>
        <taxon>Dibothriocephalus</taxon>
    </lineage>
</organism>
<gene>
    <name evidence="4" type="ORF">DILT_LOCUS11602</name>
</gene>
<dbReference type="PANTHER" id="PTHR24412:SF489">
    <property type="entry name" value="RING FINGER DOMAIN AND KELCH REPEAT-CONTAINING PROTEIN DDB_G0271372"/>
    <property type="match status" value="1"/>
</dbReference>
<proteinExistence type="predicted"/>
<dbReference type="SUPFAM" id="SSF117281">
    <property type="entry name" value="Kelch motif"/>
    <property type="match status" value="1"/>
</dbReference>
<dbReference type="Proteomes" id="UP000281553">
    <property type="component" value="Unassembled WGS sequence"/>
</dbReference>
<sequence>MEVQEAIATGLIVLSQQLEMAQIEAWVVSFMAARLNSDNLSNNWGLSELMKSDQLREACLQHIKATFEATVATDFFVQLQPETVLYLLRADDLQVSNEESVLKAIGRWLNPLDEVDKTRLTYVLLHAYVYIYAIGEDPSVGTRTKVDKFDTRKRQWSECAAILTDRTHYAAVAVPVDEEGVICVCGGEIKVNFQSETSETCELYLPQEDR</sequence>
<dbReference type="AlphaFoldDB" id="A0A3P7MCZ5"/>
<name>A0A3P7MCZ5_DIBLA</name>
<evidence type="ECO:0000256" key="2">
    <source>
        <dbReference type="ARBA" id="ARBA00022737"/>
    </source>
</evidence>
<dbReference type="OrthoDB" id="45365at2759"/>
<evidence type="ECO:0000256" key="1">
    <source>
        <dbReference type="ARBA" id="ARBA00022441"/>
    </source>
</evidence>
<dbReference type="Gene3D" id="2.120.10.80">
    <property type="entry name" value="Kelch-type beta propeller"/>
    <property type="match status" value="1"/>
</dbReference>
<evidence type="ECO:0000313" key="4">
    <source>
        <dbReference type="EMBL" id="VDN15771.1"/>
    </source>
</evidence>
<dbReference type="EMBL" id="UYRU01063576">
    <property type="protein sequence ID" value="VDN15771.1"/>
    <property type="molecule type" value="Genomic_DNA"/>
</dbReference>
<keyword evidence="1" id="KW-0880">Kelch repeat</keyword>
<dbReference type="PANTHER" id="PTHR24412">
    <property type="entry name" value="KELCH PROTEIN"/>
    <property type="match status" value="1"/>
</dbReference>
<accession>A0A3P7MCZ5</accession>
<protein>
    <recommendedName>
        <fullName evidence="3">BACK domain-containing protein</fullName>
    </recommendedName>
</protein>
<dbReference type="Pfam" id="PF07707">
    <property type="entry name" value="BACK"/>
    <property type="match status" value="1"/>
</dbReference>
<evidence type="ECO:0000313" key="5">
    <source>
        <dbReference type="Proteomes" id="UP000281553"/>
    </source>
</evidence>